<feature type="signal peptide" evidence="2">
    <location>
        <begin position="1"/>
        <end position="23"/>
    </location>
</feature>
<gene>
    <name evidence="4" type="ORF">MGYG_02766</name>
</gene>
<dbReference type="AlphaFoldDB" id="E4UP00"/>
<feature type="chain" id="PRO_5003190477" description="DUF7492 domain-containing protein" evidence="2">
    <location>
        <begin position="24"/>
        <end position="354"/>
    </location>
</feature>
<dbReference type="Proteomes" id="UP000002669">
    <property type="component" value="Unassembled WGS sequence"/>
</dbReference>
<dbReference type="eggNOG" id="ENOG502SD68">
    <property type="taxonomic scope" value="Eukaryota"/>
</dbReference>
<organism evidence="5">
    <name type="scientific">Arthroderma gypseum (strain ATCC MYA-4604 / CBS 118893)</name>
    <name type="common">Microsporum gypseum</name>
    <dbReference type="NCBI Taxonomy" id="535722"/>
    <lineage>
        <taxon>Eukaryota</taxon>
        <taxon>Fungi</taxon>
        <taxon>Dikarya</taxon>
        <taxon>Ascomycota</taxon>
        <taxon>Pezizomycotina</taxon>
        <taxon>Eurotiomycetes</taxon>
        <taxon>Eurotiomycetidae</taxon>
        <taxon>Onygenales</taxon>
        <taxon>Arthrodermataceae</taxon>
        <taxon>Nannizzia</taxon>
    </lineage>
</organism>
<reference evidence="5" key="1">
    <citation type="journal article" date="2012" name="MBio">
        <title>Comparative genome analysis of Trichophyton rubrum and related dermatophytes reveals candidate genes involved in infection.</title>
        <authorList>
            <person name="Martinez D.A."/>
            <person name="Oliver B.G."/>
            <person name="Graeser Y."/>
            <person name="Goldberg J.M."/>
            <person name="Li W."/>
            <person name="Martinez-Rossi N.M."/>
            <person name="Monod M."/>
            <person name="Shelest E."/>
            <person name="Barton R.C."/>
            <person name="Birch E."/>
            <person name="Brakhage A.A."/>
            <person name="Chen Z."/>
            <person name="Gurr S.J."/>
            <person name="Heiman D."/>
            <person name="Heitman J."/>
            <person name="Kosti I."/>
            <person name="Rossi A."/>
            <person name="Saif S."/>
            <person name="Samalova M."/>
            <person name="Saunders C.W."/>
            <person name="Shea T."/>
            <person name="Summerbell R.C."/>
            <person name="Xu J."/>
            <person name="Young S."/>
            <person name="Zeng Q."/>
            <person name="Birren B.W."/>
            <person name="Cuomo C.A."/>
            <person name="White T.C."/>
        </authorList>
    </citation>
    <scope>NUCLEOTIDE SEQUENCE [LARGE SCALE GENOMIC DNA]</scope>
    <source>
        <strain evidence="5">ATCC MYA-4604 / CBS 118893</strain>
    </source>
</reference>
<dbReference type="HOGENOM" id="CLU_019095_0_0_1"/>
<sequence length="354" mass="38869">MASKALKFMMLLFLCCFISTAHSHSWVEELDIVAGNGSFTGKPGYIRGHVDRTAQGFNDDLMTNRLPPNGRPADVGIIHSDYMCMPSQRNRRQTEGWPRLEATPGDIVALLYRENGHVTLPDNQPGKPKNRGTVHVYGTNNPRPDDKFLDIHKVWNKDGTGGDRRGKLLSRQNFDDGRCYQINGDKISTERQKKYPHVPDKLMGADVACQHILQLPSDYVVPGKSLSMYFVWDWPTAPGVDPNLPRGKTEIYTSCMDIDIVASKNGTTTASMAHFVDGQPLNRAAVPSLFANLGQSVDNSPSDVDSVSSTSVSSSSSDVAVPTAGSIVPIPGHFTTSKTWTTIRRGTHQPTFTP</sequence>
<dbReference type="InParanoid" id="E4UP00"/>
<dbReference type="GeneID" id="10030542"/>
<protein>
    <recommendedName>
        <fullName evidence="3">DUF7492 domain-containing protein</fullName>
    </recommendedName>
</protein>
<evidence type="ECO:0000256" key="2">
    <source>
        <dbReference type="SAM" id="SignalP"/>
    </source>
</evidence>
<dbReference type="OrthoDB" id="64281at2759"/>
<keyword evidence="5" id="KW-1185">Reference proteome</keyword>
<feature type="domain" description="DUF7492" evidence="3">
    <location>
        <begin position="22"/>
        <end position="286"/>
    </location>
</feature>
<evidence type="ECO:0000313" key="5">
    <source>
        <dbReference type="Proteomes" id="UP000002669"/>
    </source>
</evidence>
<name>E4UP00_ARTGP</name>
<evidence type="ECO:0000313" key="4">
    <source>
        <dbReference type="EMBL" id="EFQ99753.1"/>
    </source>
</evidence>
<dbReference type="EMBL" id="DS989823">
    <property type="protein sequence ID" value="EFQ99753.1"/>
    <property type="molecule type" value="Genomic_DNA"/>
</dbReference>
<dbReference type="VEuPathDB" id="FungiDB:MGYG_02766"/>
<dbReference type="InterPro" id="IPR055915">
    <property type="entry name" value="DUF7492"/>
</dbReference>
<feature type="region of interest" description="Disordered" evidence="1">
    <location>
        <begin position="298"/>
        <end position="318"/>
    </location>
</feature>
<evidence type="ECO:0000259" key="3">
    <source>
        <dbReference type="Pfam" id="PF24320"/>
    </source>
</evidence>
<proteinExistence type="predicted"/>
<accession>E4UP00</accession>
<dbReference type="Pfam" id="PF24320">
    <property type="entry name" value="DUF7492"/>
    <property type="match status" value="1"/>
</dbReference>
<dbReference type="OMA" id="DKMCKDT"/>
<keyword evidence="2" id="KW-0732">Signal</keyword>
<evidence type="ECO:0000256" key="1">
    <source>
        <dbReference type="SAM" id="MobiDB-lite"/>
    </source>
</evidence>
<dbReference type="RefSeq" id="XP_003175236.1">
    <property type="nucleotide sequence ID" value="XM_003175188.1"/>
</dbReference>